<evidence type="ECO:0000256" key="3">
    <source>
        <dbReference type="ARBA" id="ARBA00022989"/>
    </source>
</evidence>
<dbReference type="EMBL" id="CP032549">
    <property type="protein sequence ID" value="QIV88598.1"/>
    <property type="molecule type" value="Genomic_DNA"/>
</dbReference>
<feature type="transmembrane region" description="Helical" evidence="6">
    <location>
        <begin position="188"/>
        <end position="210"/>
    </location>
</feature>
<dbReference type="Proteomes" id="UP000502331">
    <property type="component" value="Chromosome"/>
</dbReference>
<proteinExistence type="inferred from homology"/>
<dbReference type="PIRSF" id="PIRSF006648">
    <property type="entry name" value="DrrB"/>
    <property type="match status" value="1"/>
</dbReference>
<feature type="transmembrane region" description="Helical" evidence="6">
    <location>
        <begin position="75"/>
        <end position="97"/>
    </location>
</feature>
<feature type="transmembrane region" description="Helical" evidence="6">
    <location>
        <begin position="151"/>
        <end position="176"/>
    </location>
</feature>
<dbReference type="InterPro" id="IPR013525">
    <property type="entry name" value="ABC2_TM"/>
</dbReference>
<dbReference type="Pfam" id="PF01061">
    <property type="entry name" value="ABC2_membrane"/>
    <property type="match status" value="1"/>
</dbReference>
<dbReference type="GO" id="GO:0140359">
    <property type="term" value="F:ABC-type transporter activity"/>
    <property type="evidence" value="ECO:0007669"/>
    <property type="project" value="InterPro"/>
</dbReference>
<keyword evidence="2 6" id="KW-0812">Transmembrane</keyword>
<dbReference type="PROSITE" id="PS51012">
    <property type="entry name" value="ABC_TM2"/>
    <property type="match status" value="1"/>
</dbReference>
<comment type="similarity">
    <text evidence="6">Belongs to the ABC-2 integral membrane protein family.</text>
</comment>
<feature type="transmembrane region" description="Helical" evidence="6">
    <location>
        <begin position="118"/>
        <end position="145"/>
    </location>
</feature>
<dbReference type="PANTHER" id="PTHR43229:SF2">
    <property type="entry name" value="NODULATION PROTEIN J"/>
    <property type="match status" value="1"/>
</dbReference>
<dbReference type="AlphaFoldDB" id="A0A6H0SMG6"/>
<dbReference type="GO" id="GO:0046677">
    <property type="term" value="P:response to antibiotic"/>
    <property type="evidence" value="ECO:0007669"/>
    <property type="project" value="UniProtKB-KW"/>
</dbReference>
<dbReference type="InterPro" id="IPR047817">
    <property type="entry name" value="ABC2_TM_bact-type"/>
</dbReference>
<evidence type="ECO:0000313" key="9">
    <source>
        <dbReference type="Proteomes" id="UP000502331"/>
    </source>
</evidence>
<sequence>MRTQGGTRVSQQAAVNNAVSPIKRILIQGKYESLQMLSNGEQLILAVVMPMIALFVLTLTDLLDGVSERSIDAAVPGVLALCVISTAFTGQGIGTGFDRRYGVLKMFSTTPLGKTGLIFGKVIAVLTVLVIQVVLITVVALFMGWEPNPWGIAPAVLFLLLGAAAFTSLGLLIAGTVRPEATLAITNLAWILLAGAGGVLYPLSMAPAWIQPTLNALPSAALGDAMREALISGHFSIAGLIFLVLWSAAGSFAAIKLFKWN</sequence>
<reference evidence="8 9" key="1">
    <citation type="submission" date="2018-09" db="EMBL/GenBank/DDBJ databases">
        <title>Glutamicibacter mishrai S5-52T (LMG 29155T = KCTC 39846T).</title>
        <authorList>
            <person name="Das S.K."/>
        </authorList>
    </citation>
    <scope>NUCLEOTIDE SEQUENCE [LARGE SCALE GENOMIC DNA]</scope>
    <source>
        <strain evidence="8 9">S5-52</strain>
    </source>
</reference>
<evidence type="ECO:0000256" key="1">
    <source>
        <dbReference type="ARBA" id="ARBA00004141"/>
    </source>
</evidence>
<keyword evidence="3 6" id="KW-1133">Transmembrane helix</keyword>
<keyword evidence="6" id="KW-1003">Cell membrane</keyword>
<evidence type="ECO:0000259" key="7">
    <source>
        <dbReference type="PROSITE" id="PS51012"/>
    </source>
</evidence>
<evidence type="ECO:0000256" key="4">
    <source>
        <dbReference type="ARBA" id="ARBA00023136"/>
    </source>
</evidence>
<dbReference type="InterPro" id="IPR000412">
    <property type="entry name" value="ABC_2_transport"/>
</dbReference>
<evidence type="ECO:0000256" key="6">
    <source>
        <dbReference type="RuleBase" id="RU361157"/>
    </source>
</evidence>
<keyword evidence="9" id="KW-1185">Reference proteome</keyword>
<feature type="transmembrane region" description="Helical" evidence="6">
    <location>
        <begin position="43"/>
        <end position="63"/>
    </location>
</feature>
<dbReference type="GO" id="GO:0043190">
    <property type="term" value="C:ATP-binding cassette (ABC) transporter complex"/>
    <property type="evidence" value="ECO:0007669"/>
    <property type="project" value="InterPro"/>
</dbReference>
<evidence type="ECO:0000256" key="5">
    <source>
        <dbReference type="ARBA" id="ARBA00023251"/>
    </source>
</evidence>
<evidence type="ECO:0000256" key="2">
    <source>
        <dbReference type="ARBA" id="ARBA00022692"/>
    </source>
</evidence>
<name>A0A6H0SMG6_9MICC</name>
<keyword evidence="5" id="KW-0046">Antibiotic resistance</keyword>
<feature type="transmembrane region" description="Helical" evidence="6">
    <location>
        <begin position="230"/>
        <end position="255"/>
    </location>
</feature>
<comment type="subcellular location">
    <subcellularLocation>
        <location evidence="6">Cell membrane</location>
        <topology evidence="6">Multi-pass membrane protein</topology>
    </subcellularLocation>
    <subcellularLocation>
        <location evidence="1">Membrane</location>
        <topology evidence="1">Multi-pass membrane protein</topology>
    </subcellularLocation>
</comment>
<feature type="domain" description="ABC transmembrane type-2" evidence="7">
    <location>
        <begin position="39"/>
        <end position="261"/>
    </location>
</feature>
<keyword evidence="4 6" id="KW-0472">Membrane</keyword>
<accession>A0A6H0SMG6</accession>
<dbReference type="InterPro" id="IPR051784">
    <property type="entry name" value="Nod_factor_ABC_transporter"/>
</dbReference>
<keyword evidence="6" id="KW-0813">Transport</keyword>
<dbReference type="PANTHER" id="PTHR43229">
    <property type="entry name" value="NODULATION PROTEIN J"/>
    <property type="match status" value="1"/>
</dbReference>
<gene>
    <name evidence="8" type="ORF">D3791_00830</name>
</gene>
<protein>
    <recommendedName>
        <fullName evidence="6">Transport permease protein</fullName>
    </recommendedName>
</protein>
<evidence type="ECO:0000313" key="8">
    <source>
        <dbReference type="EMBL" id="QIV88598.1"/>
    </source>
</evidence>
<organism evidence="8 9">
    <name type="scientific">Glutamicibacter mishrai</name>
    <dbReference type="NCBI Taxonomy" id="1775880"/>
    <lineage>
        <taxon>Bacteria</taxon>
        <taxon>Bacillati</taxon>
        <taxon>Actinomycetota</taxon>
        <taxon>Actinomycetes</taxon>
        <taxon>Micrococcales</taxon>
        <taxon>Micrococcaceae</taxon>
        <taxon>Glutamicibacter</taxon>
    </lineage>
</organism>